<evidence type="ECO:0000313" key="3">
    <source>
        <dbReference type="Proteomes" id="UP000229383"/>
    </source>
</evidence>
<organism evidence="2 3">
    <name type="scientific">Candidatus Niyogibacteria bacterium CG10_big_fil_rev_8_21_14_0_10_42_19</name>
    <dbReference type="NCBI Taxonomy" id="1974725"/>
    <lineage>
        <taxon>Bacteria</taxon>
        <taxon>Candidatus Niyogiibacteriota</taxon>
    </lineage>
</organism>
<dbReference type="EMBL" id="PFCN01000012">
    <property type="protein sequence ID" value="PIR70565.1"/>
    <property type="molecule type" value="Genomic_DNA"/>
</dbReference>
<protein>
    <submittedName>
        <fullName evidence="2">Uncharacterized protein</fullName>
    </submittedName>
</protein>
<reference evidence="3" key="1">
    <citation type="submission" date="2017-09" db="EMBL/GenBank/DDBJ databases">
        <title>Depth-based differentiation of microbial function through sediment-hosted aquifers and enrichment of novel symbionts in the deep terrestrial subsurface.</title>
        <authorList>
            <person name="Probst A.J."/>
            <person name="Ladd B."/>
            <person name="Jarett J.K."/>
            <person name="Geller-Mcgrath D.E."/>
            <person name="Sieber C.M.K."/>
            <person name="Emerson J.B."/>
            <person name="Anantharaman K."/>
            <person name="Thomas B.C."/>
            <person name="Malmstrom R."/>
            <person name="Stieglmeier M."/>
            <person name="Klingl A."/>
            <person name="Woyke T."/>
            <person name="Ryan C.M."/>
            <person name="Banfield J.F."/>
        </authorList>
    </citation>
    <scope>NUCLEOTIDE SEQUENCE [LARGE SCALE GENOMIC DNA]</scope>
</reference>
<keyword evidence="1" id="KW-0472">Membrane</keyword>
<feature type="transmembrane region" description="Helical" evidence="1">
    <location>
        <begin position="77"/>
        <end position="98"/>
    </location>
</feature>
<sequence length="116" mass="12802">MRQNSIIKFNALILASALIPLFASAQTFEGVIMIFIDILGLVIPILMILATVVFLWGIISYLVAAGDEAQISKSKTYMVWGIIALFVMLTVWGFVAVIQNTFEIDEVNIPNRIGDP</sequence>
<keyword evidence="1" id="KW-1133">Transmembrane helix</keyword>
<dbReference type="AlphaFoldDB" id="A0A2H0TID0"/>
<evidence type="ECO:0000256" key="1">
    <source>
        <dbReference type="SAM" id="Phobius"/>
    </source>
</evidence>
<name>A0A2H0TID0_9BACT</name>
<proteinExistence type="predicted"/>
<keyword evidence="1" id="KW-0812">Transmembrane</keyword>
<dbReference type="Proteomes" id="UP000229383">
    <property type="component" value="Unassembled WGS sequence"/>
</dbReference>
<accession>A0A2H0TID0</accession>
<evidence type="ECO:0000313" key="2">
    <source>
        <dbReference type="EMBL" id="PIR70565.1"/>
    </source>
</evidence>
<gene>
    <name evidence="2" type="ORF">COU46_00930</name>
</gene>
<feature type="transmembrane region" description="Helical" evidence="1">
    <location>
        <begin position="41"/>
        <end position="65"/>
    </location>
</feature>
<comment type="caution">
    <text evidence="2">The sequence shown here is derived from an EMBL/GenBank/DDBJ whole genome shotgun (WGS) entry which is preliminary data.</text>
</comment>